<dbReference type="EMBL" id="AYRZ02000004">
    <property type="protein sequence ID" value="PHT84168.1"/>
    <property type="molecule type" value="Genomic_DNA"/>
</dbReference>
<dbReference type="Proteomes" id="UP000222542">
    <property type="component" value="Unassembled WGS sequence"/>
</dbReference>
<comment type="caution">
    <text evidence="2">The sequence shown here is derived from an EMBL/GenBank/DDBJ whole genome shotgun (WGS) entry which is preliminary data.</text>
</comment>
<evidence type="ECO:0000313" key="2">
    <source>
        <dbReference type="EMBL" id="PHT84168.1"/>
    </source>
</evidence>
<feature type="domain" description="F-box/LRR-repeat protein 15/At3g58940/PEG3-like LRR" evidence="1">
    <location>
        <begin position="32"/>
        <end position="114"/>
    </location>
</feature>
<accession>A0A2G2ZQA9</accession>
<dbReference type="Gene3D" id="3.80.10.10">
    <property type="entry name" value="Ribonuclease Inhibitor"/>
    <property type="match status" value="1"/>
</dbReference>
<dbReference type="PANTHER" id="PTHR31639">
    <property type="entry name" value="F-BOX PROTEIN-LIKE"/>
    <property type="match status" value="1"/>
</dbReference>
<reference evidence="2 3" key="1">
    <citation type="journal article" date="2014" name="Nat. Genet.">
        <title>Genome sequence of the hot pepper provides insights into the evolution of pungency in Capsicum species.</title>
        <authorList>
            <person name="Kim S."/>
            <person name="Park M."/>
            <person name="Yeom S.I."/>
            <person name="Kim Y.M."/>
            <person name="Lee J.M."/>
            <person name="Lee H.A."/>
            <person name="Seo E."/>
            <person name="Choi J."/>
            <person name="Cheong K."/>
            <person name="Kim K.T."/>
            <person name="Jung K."/>
            <person name="Lee G.W."/>
            <person name="Oh S.K."/>
            <person name="Bae C."/>
            <person name="Kim S.B."/>
            <person name="Lee H.Y."/>
            <person name="Kim S.Y."/>
            <person name="Kim M.S."/>
            <person name="Kang B.C."/>
            <person name="Jo Y.D."/>
            <person name="Yang H.B."/>
            <person name="Jeong H.J."/>
            <person name="Kang W.H."/>
            <person name="Kwon J.K."/>
            <person name="Shin C."/>
            <person name="Lim J.Y."/>
            <person name="Park J.H."/>
            <person name="Huh J.H."/>
            <person name="Kim J.S."/>
            <person name="Kim B.D."/>
            <person name="Cohen O."/>
            <person name="Paran I."/>
            <person name="Suh M.C."/>
            <person name="Lee S.B."/>
            <person name="Kim Y.K."/>
            <person name="Shin Y."/>
            <person name="Noh S.J."/>
            <person name="Park J."/>
            <person name="Seo Y.S."/>
            <person name="Kwon S.Y."/>
            <person name="Kim H.A."/>
            <person name="Park J.M."/>
            <person name="Kim H.J."/>
            <person name="Choi S.B."/>
            <person name="Bosland P.W."/>
            <person name="Reeves G."/>
            <person name="Jo S.H."/>
            <person name="Lee B.W."/>
            <person name="Cho H.T."/>
            <person name="Choi H.S."/>
            <person name="Lee M.S."/>
            <person name="Yu Y."/>
            <person name="Do Choi Y."/>
            <person name="Park B.S."/>
            <person name="van Deynze A."/>
            <person name="Ashrafi H."/>
            <person name="Hill T."/>
            <person name="Kim W.T."/>
            <person name="Pai H.S."/>
            <person name="Ahn H.K."/>
            <person name="Yeam I."/>
            <person name="Giovannoni J.J."/>
            <person name="Rose J.K."/>
            <person name="Sorensen I."/>
            <person name="Lee S.J."/>
            <person name="Kim R.W."/>
            <person name="Choi I.Y."/>
            <person name="Choi B.S."/>
            <person name="Lim J.S."/>
            <person name="Lee Y.H."/>
            <person name="Choi D."/>
        </authorList>
    </citation>
    <scope>NUCLEOTIDE SEQUENCE [LARGE SCALE GENOMIC DNA]</scope>
    <source>
        <strain evidence="3">cv. CM334</strain>
    </source>
</reference>
<dbReference type="InterPro" id="IPR055411">
    <property type="entry name" value="LRR_FXL15/At3g58940/PEG3-like"/>
</dbReference>
<keyword evidence="3" id="KW-1185">Reference proteome</keyword>
<dbReference type="InterPro" id="IPR032675">
    <property type="entry name" value="LRR_dom_sf"/>
</dbReference>
<protein>
    <recommendedName>
        <fullName evidence="1">F-box/LRR-repeat protein 15/At3g58940/PEG3-like LRR domain-containing protein</fullName>
    </recommendedName>
</protein>
<sequence>MPSNHLSSQKGGIISGNLFTISISTTEITTMSRTSCSSLITLYLSYVVFDKGLCIAWNSLKSLTLDSTELEDDDDIVRLLSSCPALETMEFSCCVGCHRLEMASSNLKTLKLHSHYHLPFVGYAGTNMILRKIVVMIIIKFQKPCAGLSSKVELCDRANNWKLACRDRVHDESRRSDASKIEMQVSNSEVFSDPPRQLEQSYFDEVDNINLPSWIPNTVFPNFKSVKIASCRTGCLKKWSKGSFCRLFKLFEVSSKECSGFPEACNRCKKEKMLHLFRELCVPVFLTAHFTPVRGHHRTSYKSAEKSIVFDQSPACVADKAEIAYLRKMKINSGLSFRDSQLRTTTLTDVTISISTSTSYCGSSSTM</sequence>
<dbReference type="Pfam" id="PF24758">
    <property type="entry name" value="LRR_At5g56370"/>
    <property type="match status" value="1"/>
</dbReference>
<dbReference type="SUPFAM" id="SSF52047">
    <property type="entry name" value="RNI-like"/>
    <property type="match status" value="1"/>
</dbReference>
<organism evidence="2 3">
    <name type="scientific">Capsicum annuum</name>
    <name type="common">Capsicum pepper</name>
    <dbReference type="NCBI Taxonomy" id="4072"/>
    <lineage>
        <taxon>Eukaryota</taxon>
        <taxon>Viridiplantae</taxon>
        <taxon>Streptophyta</taxon>
        <taxon>Embryophyta</taxon>
        <taxon>Tracheophyta</taxon>
        <taxon>Spermatophyta</taxon>
        <taxon>Magnoliopsida</taxon>
        <taxon>eudicotyledons</taxon>
        <taxon>Gunneridae</taxon>
        <taxon>Pentapetalae</taxon>
        <taxon>asterids</taxon>
        <taxon>lamiids</taxon>
        <taxon>Solanales</taxon>
        <taxon>Solanaceae</taxon>
        <taxon>Solanoideae</taxon>
        <taxon>Capsiceae</taxon>
        <taxon>Capsicum</taxon>
    </lineage>
</organism>
<dbReference type="Gramene" id="PHT84168">
    <property type="protein sequence ID" value="PHT84168"/>
    <property type="gene ID" value="T459_12611"/>
</dbReference>
<evidence type="ECO:0000259" key="1">
    <source>
        <dbReference type="Pfam" id="PF24758"/>
    </source>
</evidence>
<dbReference type="AlphaFoldDB" id="A0A2G2ZQA9"/>
<evidence type="ECO:0000313" key="3">
    <source>
        <dbReference type="Proteomes" id="UP000222542"/>
    </source>
</evidence>
<dbReference type="PANTHER" id="PTHR31639:SF307">
    <property type="entry name" value="F-BOX_LRR-REPEAT PROTEIN 25-LIKE"/>
    <property type="match status" value="1"/>
</dbReference>
<gene>
    <name evidence="2" type="ORF">T459_12611</name>
</gene>
<reference evidence="2 3" key="2">
    <citation type="journal article" date="2017" name="Genome Biol.">
        <title>New reference genome sequences of hot pepper reveal the massive evolution of plant disease-resistance genes by retroduplication.</title>
        <authorList>
            <person name="Kim S."/>
            <person name="Park J."/>
            <person name="Yeom S.I."/>
            <person name="Kim Y.M."/>
            <person name="Seo E."/>
            <person name="Kim K.T."/>
            <person name="Kim M.S."/>
            <person name="Lee J.M."/>
            <person name="Cheong K."/>
            <person name="Shin H.S."/>
            <person name="Kim S.B."/>
            <person name="Han K."/>
            <person name="Lee J."/>
            <person name="Park M."/>
            <person name="Lee H.A."/>
            <person name="Lee H.Y."/>
            <person name="Lee Y."/>
            <person name="Oh S."/>
            <person name="Lee J.H."/>
            <person name="Choi E."/>
            <person name="Choi E."/>
            <person name="Lee S.E."/>
            <person name="Jeon J."/>
            <person name="Kim H."/>
            <person name="Choi G."/>
            <person name="Song H."/>
            <person name="Lee J."/>
            <person name="Lee S.C."/>
            <person name="Kwon J.K."/>
            <person name="Lee H.Y."/>
            <person name="Koo N."/>
            <person name="Hong Y."/>
            <person name="Kim R.W."/>
            <person name="Kang W.H."/>
            <person name="Huh J.H."/>
            <person name="Kang B.C."/>
            <person name="Yang T.J."/>
            <person name="Lee Y.H."/>
            <person name="Bennetzen J.L."/>
            <person name="Choi D."/>
        </authorList>
    </citation>
    <scope>NUCLEOTIDE SEQUENCE [LARGE SCALE GENOMIC DNA]</scope>
    <source>
        <strain evidence="3">cv. CM334</strain>
    </source>
</reference>
<proteinExistence type="predicted"/>
<name>A0A2G2ZQA9_CAPAN</name>